<dbReference type="OrthoDB" id="20273at2759"/>
<dbReference type="GO" id="GO:0043541">
    <property type="term" value="C:UDP-N-acetylglucosamine transferase complex"/>
    <property type="evidence" value="ECO:0007669"/>
    <property type="project" value="TreeGrafter"/>
</dbReference>
<evidence type="ECO:0000256" key="1">
    <source>
        <dbReference type="ARBA" id="ARBA00011198"/>
    </source>
</evidence>
<evidence type="ECO:0000256" key="6">
    <source>
        <dbReference type="ARBA" id="ARBA00048184"/>
    </source>
</evidence>
<evidence type="ECO:0000256" key="5">
    <source>
        <dbReference type="ARBA" id="ARBA00032061"/>
    </source>
</evidence>
<dbReference type="EC" id="2.4.1.141" evidence="2 7"/>
<comment type="similarity">
    <text evidence="7">Belongs to the glycosyltransferase 28 family.</text>
</comment>
<evidence type="ECO:0000313" key="10">
    <source>
        <dbReference type="Proteomes" id="UP000800041"/>
    </source>
</evidence>
<comment type="catalytic activity">
    <reaction evidence="6">
        <text>an N-acetyl-alpha-D-glucosaminyl-diphospho-di-trans,poly-cis-dolichol + UDP-N-acetyl-alpha-D-glucosamine = an N,N'-diacetylchitobiosyl-diphospho-di-trans,poly-cis-dolichol + UDP + H(+)</text>
        <dbReference type="Rhea" id="RHEA:23380"/>
        <dbReference type="Rhea" id="RHEA-COMP:19507"/>
        <dbReference type="Rhea" id="RHEA-COMP:19510"/>
        <dbReference type="ChEBI" id="CHEBI:15378"/>
        <dbReference type="ChEBI" id="CHEBI:57269"/>
        <dbReference type="ChEBI" id="CHEBI:57705"/>
        <dbReference type="ChEBI" id="CHEBI:58223"/>
        <dbReference type="ChEBI" id="CHEBI:58427"/>
        <dbReference type="EC" id="2.4.1.141"/>
    </reaction>
</comment>
<reference evidence="9" key="1">
    <citation type="journal article" date="2020" name="Stud. Mycol.">
        <title>101 Dothideomycetes genomes: a test case for predicting lifestyles and emergence of pathogens.</title>
        <authorList>
            <person name="Haridas S."/>
            <person name="Albert R."/>
            <person name="Binder M."/>
            <person name="Bloem J."/>
            <person name="Labutti K."/>
            <person name="Salamov A."/>
            <person name="Andreopoulos B."/>
            <person name="Baker S."/>
            <person name="Barry K."/>
            <person name="Bills G."/>
            <person name="Bluhm B."/>
            <person name="Cannon C."/>
            <person name="Castanera R."/>
            <person name="Culley D."/>
            <person name="Daum C."/>
            <person name="Ezra D."/>
            <person name="Gonzalez J."/>
            <person name="Henrissat B."/>
            <person name="Kuo A."/>
            <person name="Liang C."/>
            <person name="Lipzen A."/>
            <person name="Lutzoni F."/>
            <person name="Magnuson J."/>
            <person name="Mondo S."/>
            <person name="Nolan M."/>
            <person name="Ohm R."/>
            <person name="Pangilinan J."/>
            <person name="Park H.-J."/>
            <person name="Ramirez L."/>
            <person name="Alfaro M."/>
            <person name="Sun H."/>
            <person name="Tritt A."/>
            <person name="Yoshinaga Y."/>
            <person name="Zwiers L.-H."/>
            <person name="Turgeon B."/>
            <person name="Goodwin S."/>
            <person name="Spatafora J."/>
            <person name="Crous P."/>
            <person name="Grigoriev I."/>
        </authorList>
    </citation>
    <scope>NUCLEOTIDE SEQUENCE</scope>
    <source>
        <strain evidence="9">CBS 113979</strain>
    </source>
</reference>
<dbReference type="GO" id="GO:0006488">
    <property type="term" value="P:dolichol-linked oligosaccharide biosynthetic process"/>
    <property type="evidence" value="ECO:0007669"/>
    <property type="project" value="TreeGrafter"/>
</dbReference>
<accession>A0A6G1GZL6</accession>
<dbReference type="Gene3D" id="3.40.50.2000">
    <property type="entry name" value="Glycogen Phosphorylase B"/>
    <property type="match status" value="1"/>
</dbReference>
<evidence type="ECO:0000259" key="8">
    <source>
        <dbReference type="Pfam" id="PF04101"/>
    </source>
</evidence>
<keyword evidence="7 9" id="KW-0808">Transferase</keyword>
<dbReference type="Proteomes" id="UP000800041">
    <property type="component" value="Unassembled WGS sequence"/>
</dbReference>
<evidence type="ECO:0000256" key="2">
    <source>
        <dbReference type="ARBA" id="ARBA00012614"/>
    </source>
</evidence>
<evidence type="ECO:0000256" key="3">
    <source>
        <dbReference type="ARBA" id="ARBA00017468"/>
    </source>
</evidence>
<dbReference type="PANTHER" id="PTHR47043">
    <property type="entry name" value="UDP-N-ACETYLGLUCOSAMINE TRANSFERASE SUBUNIT ALG13"/>
    <property type="match status" value="1"/>
</dbReference>
<dbReference type="InterPro" id="IPR052474">
    <property type="entry name" value="UDP-GlcNAc_transferase"/>
</dbReference>
<dbReference type="EMBL" id="ML977158">
    <property type="protein sequence ID" value="KAF1986237.1"/>
    <property type="molecule type" value="Genomic_DNA"/>
</dbReference>
<dbReference type="InterPro" id="IPR007235">
    <property type="entry name" value="Glyco_trans_28_C"/>
</dbReference>
<protein>
    <recommendedName>
        <fullName evidence="3 7">UDP-N-acetylglucosamine transferase subunit ALG13</fullName>
        <ecNumber evidence="2 7">2.4.1.141</ecNumber>
    </recommendedName>
    <alternativeName>
        <fullName evidence="5 7">Asparagine-linked glycosylation protein 13</fullName>
    </alternativeName>
</protein>
<keyword evidence="10" id="KW-1185">Reference proteome</keyword>
<evidence type="ECO:0000256" key="7">
    <source>
        <dbReference type="RuleBase" id="RU362128"/>
    </source>
</evidence>
<name>A0A6G1GZL6_9PEZI</name>
<sequence length="208" mass="22748">MTEQSIRPYLGRVCFVTIGATAAFDSLIRAVFEDKFVRALRSAGFSDMIIQYGANGKKLFDQLSREYEARPPVSPFCINGFHFNTKGLGAEMRAAKGKGHKAESRGIVISHAGSGSVLDALRVGVPVIVVPNPELLDDHQTQLAEALAKQDYVVHGKLDDMTGALREIDVLMWRLKDWPPVNSGVHRHAQGVEGIADEEVGYLDGSKE</sequence>
<comment type="subunit">
    <text evidence="1 7">Heterodimer with ALG14 to form a functional enzyme.</text>
</comment>
<organism evidence="9 10">
    <name type="scientific">Aulographum hederae CBS 113979</name>
    <dbReference type="NCBI Taxonomy" id="1176131"/>
    <lineage>
        <taxon>Eukaryota</taxon>
        <taxon>Fungi</taxon>
        <taxon>Dikarya</taxon>
        <taxon>Ascomycota</taxon>
        <taxon>Pezizomycotina</taxon>
        <taxon>Dothideomycetes</taxon>
        <taxon>Pleosporomycetidae</taxon>
        <taxon>Aulographales</taxon>
        <taxon>Aulographaceae</taxon>
    </lineage>
</organism>
<comment type="subcellular location">
    <subcellularLocation>
        <location evidence="7">Endoplasmic reticulum</location>
    </subcellularLocation>
</comment>
<dbReference type="Pfam" id="PF04101">
    <property type="entry name" value="Glyco_tran_28_C"/>
    <property type="match status" value="1"/>
</dbReference>
<keyword evidence="7" id="KW-0328">Glycosyltransferase</keyword>
<dbReference type="SUPFAM" id="SSF53756">
    <property type="entry name" value="UDP-Glycosyltransferase/glycogen phosphorylase"/>
    <property type="match status" value="1"/>
</dbReference>
<dbReference type="AlphaFoldDB" id="A0A6G1GZL6"/>
<proteinExistence type="inferred from homology"/>
<feature type="domain" description="Glycosyl transferase family 28 C-terminal" evidence="8">
    <location>
        <begin position="107"/>
        <end position="152"/>
    </location>
</feature>
<dbReference type="PANTHER" id="PTHR47043:SF1">
    <property type="entry name" value="UDP-N-ACETYLGLUCOSAMINE TRANSFERASE SUBUNIT ALG13"/>
    <property type="match status" value="1"/>
</dbReference>
<keyword evidence="7" id="KW-0256">Endoplasmic reticulum</keyword>
<evidence type="ECO:0000313" key="9">
    <source>
        <dbReference type="EMBL" id="KAF1986237.1"/>
    </source>
</evidence>
<gene>
    <name evidence="7" type="primary">ALG13</name>
    <name evidence="9" type="ORF">K402DRAFT_332910</name>
</gene>
<evidence type="ECO:0000256" key="4">
    <source>
        <dbReference type="ARBA" id="ARBA00024804"/>
    </source>
</evidence>
<comment type="function">
    <text evidence="4 7">Involved in protein N-glycosylation. Essential for the second step of the dolichol-linked oligosaccharide pathway.</text>
</comment>
<dbReference type="GO" id="GO:0004577">
    <property type="term" value="F:N-acetylglucosaminyldiphosphodolichol N-acetylglucosaminyltransferase activity"/>
    <property type="evidence" value="ECO:0007669"/>
    <property type="project" value="UniProtKB-EC"/>
</dbReference>